<feature type="domain" description="Cupin type-2" evidence="2">
    <location>
        <begin position="39"/>
        <end position="105"/>
    </location>
</feature>
<protein>
    <submittedName>
        <fullName evidence="3">Cupin domain-containing protein</fullName>
    </submittedName>
</protein>
<dbReference type="EMBL" id="JASKYM010000001">
    <property type="protein sequence ID" value="MDK2562390.1"/>
    <property type="molecule type" value="Genomic_DNA"/>
</dbReference>
<accession>A0ABT7EA57</accession>
<dbReference type="Proteomes" id="UP001301012">
    <property type="component" value="Unassembled WGS sequence"/>
</dbReference>
<evidence type="ECO:0000259" key="2">
    <source>
        <dbReference type="Pfam" id="PF07883"/>
    </source>
</evidence>
<dbReference type="PANTHER" id="PTHR35848">
    <property type="entry name" value="OXALATE-BINDING PROTEIN"/>
    <property type="match status" value="1"/>
</dbReference>
<evidence type="ECO:0000256" key="1">
    <source>
        <dbReference type="ARBA" id="ARBA00022723"/>
    </source>
</evidence>
<sequence length="109" mass="12393">MIIDFNKIDEKVMPNFHKGEKELSTKMYTDENNKIMRGKLIPGASIGLHTHETNSEVIYILSGEGKVLYNGEYEEVRESSCHYCPKGHAHSLINDGNEDLIFFAVVPQH</sequence>
<gene>
    <name evidence="3" type="ORF">QOZ84_02425</name>
</gene>
<keyword evidence="4" id="KW-1185">Reference proteome</keyword>
<dbReference type="InterPro" id="IPR013096">
    <property type="entry name" value="Cupin_2"/>
</dbReference>
<reference evidence="3 4" key="1">
    <citation type="submission" date="2023-05" db="EMBL/GenBank/DDBJ databases">
        <title>Rombocin, a short stable natural nisin variant, displays selective antimicrobial activity against Listeria monocytogenes and employs dual mode of action to kill target bacterial strains.</title>
        <authorList>
            <person name="Wambui J."/>
            <person name="Stephan R."/>
            <person name="Kuipers O.P."/>
        </authorList>
    </citation>
    <scope>NUCLEOTIDE SEQUENCE [LARGE SCALE GENOMIC DNA]</scope>
    <source>
        <strain evidence="3 4">RC002</strain>
    </source>
</reference>
<dbReference type="InterPro" id="IPR011051">
    <property type="entry name" value="RmlC_Cupin_sf"/>
</dbReference>
<keyword evidence="1" id="KW-0479">Metal-binding</keyword>
<comment type="caution">
    <text evidence="3">The sequence shown here is derived from an EMBL/GenBank/DDBJ whole genome shotgun (WGS) entry which is preliminary data.</text>
</comment>
<dbReference type="Gene3D" id="2.60.120.10">
    <property type="entry name" value="Jelly Rolls"/>
    <property type="match status" value="1"/>
</dbReference>
<name>A0ABT7EA57_9FIRM</name>
<dbReference type="PANTHER" id="PTHR35848:SF6">
    <property type="entry name" value="CUPIN TYPE-2 DOMAIN-CONTAINING PROTEIN"/>
    <property type="match status" value="1"/>
</dbReference>
<proteinExistence type="predicted"/>
<dbReference type="RefSeq" id="WP_284131370.1">
    <property type="nucleotide sequence ID" value="NZ_JASKYM010000001.1"/>
</dbReference>
<dbReference type="Pfam" id="PF07883">
    <property type="entry name" value="Cupin_2"/>
    <property type="match status" value="1"/>
</dbReference>
<evidence type="ECO:0000313" key="3">
    <source>
        <dbReference type="EMBL" id="MDK2562390.1"/>
    </source>
</evidence>
<dbReference type="InterPro" id="IPR014710">
    <property type="entry name" value="RmlC-like_jellyroll"/>
</dbReference>
<organism evidence="3 4">
    <name type="scientific">Romboutsia sedimentorum</name>
    <dbReference type="NCBI Taxonomy" id="1368474"/>
    <lineage>
        <taxon>Bacteria</taxon>
        <taxon>Bacillati</taxon>
        <taxon>Bacillota</taxon>
        <taxon>Clostridia</taxon>
        <taxon>Peptostreptococcales</taxon>
        <taxon>Peptostreptococcaceae</taxon>
        <taxon>Romboutsia</taxon>
    </lineage>
</organism>
<evidence type="ECO:0000313" key="4">
    <source>
        <dbReference type="Proteomes" id="UP001301012"/>
    </source>
</evidence>
<dbReference type="InterPro" id="IPR051610">
    <property type="entry name" value="GPI/OXD"/>
</dbReference>
<dbReference type="SUPFAM" id="SSF51182">
    <property type="entry name" value="RmlC-like cupins"/>
    <property type="match status" value="1"/>
</dbReference>